<protein>
    <recommendedName>
        <fullName evidence="5">DUF4005 domain-containing protein</fullName>
    </recommendedName>
</protein>
<evidence type="ECO:0000256" key="4">
    <source>
        <dbReference type="SAM" id="MobiDB-lite"/>
    </source>
</evidence>
<reference evidence="6 7" key="1">
    <citation type="submission" date="2024-11" db="EMBL/GenBank/DDBJ databases">
        <title>A near-complete genome assembly of Cinchona calisaya.</title>
        <authorList>
            <person name="Lian D.C."/>
            <person name="Zhao X.W."/>
            <person name="Wei L."/>
        </authorList>
    </citation>
    <scope>NUCLEOTIDE SEQUENCE [LARGE SCALE GENOMIC DNA]</scope>
    <source>
        <tissue evidence="6">Nenye</tissue>
    </source>
</reference>
<gene>
    <name evidence="6" type="ORF">ACH5RR_023158</name>
</gene>
<dbReference type="PANTHER" id="PTHR32295:SF263">
    <property type="entry name" value="DUF4005 DOMAIN-CONTAINING PROTEIN"/>
    <property type="match status" value="1"/>
</dbReference>
<evidence type="ECO:0000259" key="5">
    <source>
        <dbReference type="Pfam" id="PF13178"/>
    </source>
</evidence>
<feature type="compositionally biased region" description="Polar residues" evidence="4">
    <location>
        <begin position="308"/>
        <end position="324"/>
    </location>
</feature>
<comment type="similarity">
    <text evidence="2">Belongs to the IQD family.</text>
</comment>
<keyword evidence="1" id="KW-0112">Calmodulin-binding</keyword>
<evidence type="ECO:0000313" key="6">
    <source>
        <dbReference type="EMBL" id="KAL3516256.1"/>
    </source>
</evidence>
<dbReference type="PANTHER" id="PTHR32295">
    <property type="entry name" value="IQ-DOMAIN 5-RELATED"/>
    <property type="match status" value="1"/>
</dbReference>
<comment type="subunit">
    <text evidence="3">Binds to multiple calmodulin (CaM) in the presence of Ca(2+) and CaM-like proteins.</text>
</comment>
<dbReference type="EMBL" id="JBJUIK010000010">
    <property type="protein sequence ID" value="KAL3516256.1"/>
    <property type="molecule type" value="Genomic_DNA"/>
</dbReference>
<evidence type="ECO:0000256" key="1">
    <source>
        <dbReference type="ARBA" id="ARBA00022860"/>
    </source>
</evidence>
<dbReference type="SMART" id="SM00015">
    <property type="entry name" value="IQ"/>
    <property type="match status" value="2"/>
</dbReference>
<dbReference type="GO" id="GO:0005516">
    <property type="term" value="F:calmodulin binding"/>
    <property type="evidence" value="ECO:0007669"/>
    <property type="project" value="UniProtKB-KW"/>
</dbReference>
<feature type="compositionally biased region" description="Basic residues" evidence="4">
    <location>
        <begin position="332"/>
        <end position="344"/>
    </location>
</feature>
<comment type="caution">
    <text evidence="6">The sequence shown here is derived from an EMBL/GenBank/DDBJ whole genome shotgun (WGS) entry which is preliminary data.</text>
</comment>
<evidence type="ECO:0000313" key="7">
    <source>
        <dbReference type="Proteomes" id="UP001630127"/>
    </source>
</evidence>
<dbReference type="InterPro" id="IPR000048">
    <property type="entry name" value="IQ_motif_EF-hand-BS"/>
</dbReference>
<sequence>MGKASKWIRNFLLGKKEEKEKDKKRVSSVATESLGSPKATLLVSEEKRRWSFKKLTPAEKITHRNGSFDSIATGHMVKQVLEEHEIEQIRFKAVLITTSKEANGKIPVATAPDTQAIRPLKDAAAIKIQAAFRSYLARKALRALRGLVKLQALVRGHQVRKQTTAVLRSMHALMTIQVRARYQRVQMVEAGAEFALKRTGHVESPRDSIDRKNVNAHQPRTSMKSKSGPLDHPQAERRELGFIAAYHSGRIPITKQEDRPDHDQTYWSPSNTLTEMTSQKSLQNSFTTLSKAKQTKLPASNVLLASHESPSYMSNTESSKAKARSQSEPKQRPKKWRPKQKSRRSTSLEGVDIAFEVQQQENQYPWFMKLYRSAKQVNK</sequence>
<feature type="domain" description="DUF4005" evidence="5">
    <location>
        <begin position="252"/>
        <end position="340"/>
    </location>
</feature>
<feature type="region of interest" description="Disordered" evidence="4">
    <location>
        <begin position="251"/>
        <end position="279"/>
    </location>
</feature>
<proteinExistence type="inferred from homology"/>
<dbReference type="Proteomes" id="UP001630127">
    <property type="component" value="Unassembled WGS sequence"/>
</dbReference>
<dbReference type="Pfam" id="PF13178">
    <property type="entry name" value="DUF4005"/>
    <property type="match status" value="1"/>
</dbReference>
<dbReference type="Pfam" id="PF00612">
    <property type="entry name" value="IQ"/>
    <property type="match status" value="2"/>
</dbReference>
<name>A0ABD2Z9V5_9GENT</name>
<dbReference type="Gene3D" id="1.20.5.190">
    <property type="match status" value="1"/>
</dbReference>
<evidence type="ECO:0000256" key="3">
    <source>
        <dbReference type="ARBA" id="ARBA00024378"/>
    </source>
</evidence>
<keyword evidence="7" id="KW-1185">Reference proteome</keyword>
<feature type="compositionally biased region" description="Basic and acidic residues" evidence="4">
    <location>
        <begin position="200"/>
        <end position="213"/>
    </location>
</feature>
<organism evidence="6 7">
    <name type="scientific">Cinchona calisaya</name>
    <dbReference type="NCBI Taxonomy" id="153742"/>
    <lineage>
        <taxon>Eukaryota</taxon>
        <taxon>Viridiplantae</taxon>
        <taxon>Streptophyta</taxon>
        <taxon>Embryophyta</taxon>
        <taxon>Tracheophyta</taxon>
        <taxon>Spermatophyta</taxon>
        <taxon>Magnoliopsida</taxon>
        <taxon>eudicotyledons</taxon>
        <taxon>Gunneridae</taxon>
        <taxon>Pentapetalae</taxon>
        <taxon>asterids</taxon>
        <taxon>lamiids</taxon>
        <taxon>Gentianales</taxon>
        <taxon>Rubiaceae</taxon>
        <taxon>Cinchonoideae</taxon>
        <taxon>Cinchoneae</taxon>
        <taxon>Cinchona</taxon>
    </lineage>
</organism>
<accession>A0ABD2Z9V5</accession>
<evidence type="ECO:0000256" key="2">
    <source>
        <dbReference type="ARBA" id="ARBA00024341"/>
    </source>
</evidence>
<dbReference type="PROSITE" id="PS50096">
    <property type="entry name" value="IQ"/>
    <property type="match status" value="2"/>
</dbReference>
<dbReference type="InterPro" id="IPR025064">
    <property type="entry name" value="DUF4005"/>
</dbReference>
<feature type="region of interest" description="Disordered" evidence="4">
    <location>
        <begin position="306"/>
        <end position="349"/>
    </location>
</feature>
<dbReference type="AlphaFoldDB" id="A0ABD2Z9V5"/>
<feature type="compositionally biased region" description="Basic and acidic residues" evidence="4">
    <location>
        <begin position="255"/>
        <end position="264"/>
    </location>
</feature>
<feature type="compositionally biased region" description="Polar residues" evidence="4">
    <location>
        <begin position="265"/>
        <end position="279"/>
    </location>
</feature>
<feature type="compositionally biased region" description="Polar residues" evidence="4">
    <location>
        <begin position="215"/>
        <end position="225"/>
    </location>
</feature>
<feature type="region of interest" description="Disordered" evidence="4">
    <location>
        <begin position="199"/>
        <end position="233"/>
    </location>
</feature>